<gene>
    <name evidence="4" type="ORF">POCTA_138.1.T1450041</name>
</gene>
<feature type="transmembrane region" description="Helical" evidence="2">
    <location>
        <begin position="90"/>
        <end position="109"/>
    </location>
</feature>
<feature type="transmembrane region" description="Helical" evidence="2">
    <location>
        <begin position="25"/>
        <end position="45"/>
    </location>
</feature>
<protein>
    <recommendedName>
        <fullName evidence="3">RING-type domain-containing protein</fullName>
    </recommendedName>
</protein>
<keyword evidence="2" id="KW-0812">Transmembrane</keyword>
<feature type="transmembrane region" description="Helical" evidence="2">
    <location>
        <begin position="183"/>
        <end position="213"/>
    </location>
</feature>
<feature type="transmembrane region" description="Helical" evidence="2">
    <location>
        <begin position="260"/>
        <end position="281"/>
    </location>
</feature>
<dbReference type="AlphaFoldDB" id="A0A8S1Y579"/>
<proteinExistence type="predicted"/>
<name>A0A8S1Y579_PAROT</name>
<feature type="transmembrane region" description="Helical" evidence="2">
    <location>
        <begin position="154"/>
        <end position="171"/>
    </location>
</feature>
<keyword evidence="1" id="KW-0863">Zinc-finger</keyword>
<dbReference type="InterPro" id="IPR047126">
    <property type="entry name" value="RNF141-like"/>
</dbReference>
<dbReference type="OMA" id="INWEWSA"/>
<dbReference type="OrthoDB" id="3045089at2759"/>
<feature type="transmembrane region" description="Helical" evidence="2">
    <location>
        <begin position="115"/>
        <end position="134"/>
    </location>
</feature>
<sequence length="513" mass="59934">MQTQNEMIQTPTLLDIKNQIRSRNLFNSIIIKFLFATILLLNLSLQVQFQVNKIMMFIILQTYQFIDLLNYFYHYFQLKSQHVRLKKKRIHIYLLTAFLDSLFITSFLILEKSGYTFYLYSNALLALSVILNLYPLYFNNKMQESIQKLNKTSIIFRLYILICSIFVSLKLDNIINWEWSAVLWPLWVGLFSSIIISIGSLIITFNMVVQYLFEQLTTQKSKIISYIWLTKLSIFATISIGLTSLGYLDYLTKKPNYSKNFIILQYFIIAELIIIMFYSVYFHSQINEYIFSILQDDEPLSTQQQLSAHTQRNNQTLQNLNVLSSRTGVPQVMQKISKAYFSIPNGREKYVRDSIHGSPVIKQSSKGHKRAFSSQGMGTQVFQESDFKIFDKQSCVINQVNTNRTRSQVEKKRSNSQLITIARDESIQNQRLDISQTSNVCIVCYERGPNAVFMNCGHGGTCYQCALDIWKQKMECYLCRVKIVYILKVDLEERFGNLFKVISTTQMIDQFNK</sequence>
<organism evidence="4 5">
    <name type="scientific">Paramecium octaurelia</name>
    <dbReference type="NCBI Taxonomy" id="43137"/>
    <lineage>
        <taxon>Eukaryota</taxon>
        <taxon>Sar</taxon>
        <taxon>Alveolata</taxon>
        <taxon>Ciliophora</taxon>
        <taxon>Intramacronucleata</taxon>
        <taxon>Oligohymenophorea</taxon>
        <taxon>Peniculida</taxon>
        <taxon>Parameciidae</taxon>
        <taxon>Paramecium</taxon>
    </lineage>
</organism>
<reference evidence="4" key="1">
    <citation type="submission" date="2021-01" db="EMBL/GenBank/DDBJ databases">
        <authorList>
            <consortium name="Genoscope - CEA"/>
            <person name="William W."/>
        </authorList>
    </citation>
    <scope>NUCLEOTIDE SEQUENCE</scope>
</reference>
<evidence type="ECO:0000313" key="4">
    <source>
        <dbReference type="EMBL" id="CAD8208730.1"/>
    </source>
</evidence>
<dbReference type="Pfam" id="PF13920">
    <property type="entry name" value="zf-C3HC4_3"/>
    <property type="match status" value="1"/>
</dbReference>
<keyword evidence="2" id="KW-0472">Membrane</keyword>
<evidence type="ECO:0000256" key="2">
    <source>
        <dbReference type="SAM" id="Phobius"/>
    </source>
</evidence>
<dbReference type="PROSITE" id="PS50089">
    <property type="entry name" value="ZF_RING_2"/>
    <property type="match status" value="1"/>
</dbReference>
<keyword evidence="1" id="KW-0862">Zinc</keyword>
<comment type="caution">
    <text evidence="4">The sequence shown here is derived from an EMBL/GenBank/DDBJ whole genome shotgun (WGS) entry which is preliminary data.</text>
</comment>
<evidence type="ECO:0000313" key="5">
    <source>
        <dbReference type="Proteomes" id="UP000683925"/>
    </source>
</evidence>
<feature type="domain" description="RING-type" evidence="3">
    <location>
        <begin position="441"/>
        <end position="480"/>
    </location>
</feature>
<dbReference type="EMBL" id="CAJJDP010000147">
    <property type="protein sequence ID" value="CAD8208730.1"/>
    <property type="molecule type" value="Genomic_DNA"/>
</dbReference>
<keyword evidence="2" id="KW-1133">Transmembrane helix</keyword>
<dbReference type="Proteomes" id="UP000683925">
    <property type="component" value="Unassembled WGS sequence"/>
</dbReference>
<evidence type="ECO:0000256" key="1">
    <source>
        <dbReference type="PROSITE-ProRule" id="PRU00175"/>
    </source>
</evidence>
<evidence type="ECO:0000259" key="3">
    <source>
        <dbReference type="PROSITE" id="PS50089"/>
    </source>
</evidence>
<dbReference type="GO" id="GO:0008270">
    <property type="term" value="F:zinc ion binding"/>
    <property type="evidence" value="ECO:0007669"/>
    <property type="project" value="UniProtKB-KW"/>
</dbReference>
<feature type="transmembrane region" description="Helical" evidence="2">
    <location>
        <begin position="51"/>
        <end position="69"/>
    </location>
</feature>
<keyword evidence="5" id="KW-1185">Reference proteome</keyword>
<dbReference type="InterPro" id="IPR001841">
    <property type="entry name" value="Znf_RING"/>
</dbReference>
<feature type="transmembrane region" description="Helical" evidence="2">
    <location>
        <begin position="225"/>
        <end position="248"/>
    </location>
</feature>
<accession>A0A8S1Y579</accession>
<dbReference type="PANTHER" id="PTHR12109:SF5">
    <property type="entry name" value="RING-TYPE DOMAIN-CONTAINING PROTEIN"/>
    <property type="match status" value="1"/>
</dbReference>
<dbReference type="SMART" id="SM00184">
    <property type="entry name" value="RING"/>
    <property type="match status" value="1"/>
</dbReference>
<keyword evidence="1" id="KW-0479">Metal-binding</keyword>
<dbReference type="PANTHER" id="PTHR12109">
    <property type="entry name" value="RING FINGER PROTEIN 141-RELATED"/>
    <property type="match status" value="1"/>
</dbReference>